<proteinExistence type="predicted"/>
<keyword evidence="3" id="KW-1185">Reference proteome</keyword>
<reference evidence="3" key="2">
    <citation type="submission" date="2011-01" db="EMBL/GenBank/DDBJ databases">
        <title>The complete genome of Deinococcus maricopensis DSM 21211.</title>
        <authorList>
            <consortium name="US DOE Joint Genome Institute (JGI-PGF)"/>
            <person name="Lucas S."/>
            <person name="Copeland A."/>
            <person name="Lapidus A."/>
            <person name="Goodwin L."/>
            <person name="Pitluck S."/>
            <person name="Kyrpides N."/>
            <person name="Mavromatis K."/>
            <person name="Pagani I."/>
            <person name="Ivanova N."/>
            <person name="Ovchinnikova G."/>
            <person name="Zeytun A."/>
            <person name="Detter J.C."/>
            <person name="Han C."/>
            <person name="Land M."/>
            <person name="Hauser L."/>
            <person name="Markowitz V."/>
            <person name="Cheng J.-F."/>
            <person name="Hugenholtz P."/>
            <person name="Woyke T."/>
            <person name="Wu D."/>
            <person name="Pukall R."/>
            <person name="Gehrich-Schroeter G."/>
            <person name="Brambilla E."/>
            <person name="Klenk H.-P."/>
            <person name="Eisen J.A."/>
        </authorList>
    </citation>
    <scope>NUCLEOTIDE SEQUENCE [LARGE SCALE GENOMIC DNA]</scope>
    <source>
        <strain evidence="3">DSM 21211 / LMG 22137 / NRRL B-23946 / LB-34</strain>
    </source>
</reference>
<evidence type="ECO:0000256" key="1">
    <source>
        <dbReference type="SAM" id="Phobius"/>
    </source>
</evidence>
<protein>
    <recommendedName>
        <fullName evidence="4">DUF1453 domain-containing protein</fullName>
    </recommendedName>
</protein>
<evidence type="ECO:0000313" key="2">
    <source>
        <dbReference type="EMBL" id="ADV68460.1"/>
    </source>
</evidence>
<reference evidence="2 3" key="1">
    <citation type="journal article" date="2011" name="Stand. Genomic Sci.">
        <title>Complete genome sequence of Deinococcus maricopensis type strain (LB-34).</title>
        <authorList>
            <person name="Pukall R."/>
            <person name="Zeytun A."/>
            <person name="Lucas S."/>
            <person name="Lapidus A."/>
            <person name="Hammon N."/>
            <person name="Deshpande S."/>
            <person name="Nolan M."/>
            <person name="Cheng J.F."/>
            <person name="Pitluck S."/>
            <person name="Liolios K."/>
            <person name="Pagani I."/>
            <person name="Mikhailova N."/>
            <person name="Ivanova N."/>
            <person name="Mavromatis K."/>
            <person name="Pati A."/>
            <person name="Tapia R."/>
            <person name="Han C."/>
            <person name="Goodwin L."/>
            <person name="Chen A."/>
            <person name="Palaniappan K."/>
            <person name="Land M."/>
            <person name="Hauser L."/>
            <person name="Chang Y.J."/>
            <person name="Jeffries C.D."/>
            <person name="Brambilla E.M."/>
            <person name="Rohde M."/>
            <person name="Goker M."/>
            <person name="Detter J.C."/>
            <person name="Woyke T."/>
            <person name="Bristow J."/>
            <person name="Eisen J.A."/>
            <person name="Markowitz V."/>
            <person name="Hugenholtz P."/>
            <person name="Kyrpides N.C."/>
            <person name="Klenk H.P."/>
        </authorList>
    </citation>
    <scope>NUCLEOTIDE SEQUENCE [LARGE SCALE GENOMIC DNA]</scope>
    <source>
        <strain evidence="3">DSM 21211 / LMG 22137 / NRRL B-23946 / LB-34</strain>
    </source>
</reference>
<feature type="transmembrane region" description="Helical" evidence="1">
    <location>
        <begin position="61"/>
        <end position="82"/>
    </location>
</feature>
<dbReference type="KEGG" id="dmr:Deima_2831"/>
<evidence type="ECO:0008006" key="4">
    <source>
        <dbReference type="Google" id="ProtNLM"/>
    </source>
</evidence>
<name>E8UBM1_DEIML</name>
<feature type="transmembrane region" description="Helical" evidence="1">
    <location>
        <begin position="38"/>
        <end position="55"/>
    </location>
</feature>
<dbReference type="HOGENOM" id="CLU_1624416_0_0_0"/>
<feature type="transmembrane region" description="Helical" evidence="1">
    <location>
        <begin position="130"/>
        <end position="151"/>
    </location>
</feature>
<dbReference type="Proteomes" id="UP000008635">
    <property type="component" value="Chromosome"/>
</dbReference>
<organism evidence="2 3">
    <name type="scientific">Deinococcus maricopensis (strain DSM 21211 / LMG 22137 / NRRL B-23946 / LB-34)</name>
    <dbReference type="NCBI Taxonomy" id="709986"/>
    <lineage>
        <taxon>Bacteria</taxon>
        <taxon>Thermotogati</taxon>
        <taxon>Deinococcota</taxon>
        <taxon>Deinococci</taxon>
        <taxon>Deinococcales</taxon>
        <taxon>Deinococcaceae</taxon>
        <taxon>Deinococcus</taxon>
    </lineage>
</organism>
<feature type="transmembrane region" description="Helical" evidence="1">
    <location>
        <begin position="103"/>
        <end position="124"/>
    </location>
</feature>
<dbReference type="AlphaFoldDB" id="E8UBM1"/>
<accession>E8UBM1</accession>
<dbReference type="EMBL" id="CP002454">
    <property type="protein sequence ID" value="ADV68460.1"/>
    <property type="molecule type" value="Genomic_DNA"/>
</dbReference>
<evidence type="ECO:0000313" key="3">
    <source>
        <dbReference type="Proteomes" id="UP000008635"/>
    </source>
</evidence>
<feature type="transmembrane region" description="Helical" evidence="1">
    <location>
        <begin position="12"/>
        <end position="29"/>
    </location>
</feature>
<keyword evidence="1" id="KW-0812">Transmembrane</keyword>
<dbReference type="STRING" id="709986.Deima_2831"/>
<gene>
    <name evidence="2" type="ordered locus">Deima_2831</name>
</gene>
<dbReference type="RefSeq" id="WP_013557964.1">
    <property type="nucleotide sequence ID" value="NC_014958.1"/>
</dbReference>
<keyword evidence="1" id="KW-1133">Transmembrane helix</keyword>
<keyword evidence="1" id="KW-0472">Membrane</keyword>
<sequence length="163" mass="17799">MNELHAQLTPQVLVFTVLIGLLIASRTLGERQRRVDRWWLLPAVLLLLTVNALWADLSASAVSVLLALLGVAGGAVVGELTARTQTVRLDPERLNVAWVRGSPLTLAVLVVSLAVRVALRTYVLNHPAGLLTHATTALLAFSLTVLFMRGYSMYRRVQQLRAA</sequence>